<evidence type="ECO:0000259" key="2">
    <source>
        <dbReference type="SMART" id="SM00674"/>
    </source>
</evidence>
<organism evidence="3 4">
    <name type="scientific">Caenorhabditis japonica</name>
    <dbReference type="NCBI Taxonomy" id="281687"/>
    <lineage>
        <taxon>Eukaryota</taxon>
        <taxon>Metazoa</taxon>
        <taxon>Ecdysozoa</taxon>
        <taxon>Nematoda</taxon>
        <taxon>Chromadorea</taxon>
        <taxon>Rhabditida</taxon>
        <taxon>Rhabditina</taxon>
        <taxon>Rhabditomorpha</taxon>
        <taxon>Rhabditoidea</taxon>
        <taxon>Rhabditidae</taxon>
        <taxon>Peloderinae</taxon>
        <taxon>Caenorhabditis</taxon>
    </lineage>
</organism>
<sequence length="452" mass="51096">MSPGDIILEFVIAHWKRLPKRPQLSEKHSTFADAILDILHAVDVGELTVSTDTFFTNFEDDEKDIGQMKTDRKNALQYISDELEKEVKTNLENGKIMHDSTLRFLIARIIKRNSININFNASNGWLAAWKRAHALSSRRITKFVATVRHKQRDELEQKAKIFVEHINQDITLYTPAKVFNADQSGFQSEMHTARTLARTGSKKVECTVQSVSATTHSFTVTPLISADGILAEKLFVTLQEKGGKFPAKGHFQAPNLIVTCHTSHIMTKNIMKEFIEKIVFDSSMPLDALLIVDSWASWIELDSAAIDSITPPTHNLKRAIIPPGCTGFIQPLDVGFFGGFKKVVKMITGHIQLLSVDFKVYSRDNILKVISLVYWQLRSPKLVPWVKYCWSASGYDVPRPQPFLTPAQHMFPKNCAGDCAFPGCQETSFIKCIYCTELLCFNHFVVVFHQCC</sequence>
<evidence type="ECO:0000313" key="4">
    <source>
        <dbReference type="Proteomes" id="UP000005237"/>
    </source>
</evidence>
<keyword evidence="4" id="KW-1185">Reference proteome</keyword>
<accession>A0A8R1HUJ0</accession>
<evidence type="ECO:0000256" key="1">
    <source>
        <dbReference type="ARBA" id="ARBA00023125"/>
    </source>
</evidence>
<evidence type="ECO:0000313" key="3">
    <source>
        <dbReference type="EnsemblMetazoa" id="CJA10116.1"/>
    </source>
</evidence>
<dbReference type="InterPro" id="IPR006600">
    <property type="entry name" value="HTH_CenpB_DNA-bd_dom"/>
</dbReference>
<dbReference type="PANTHER" id="PTHR32525:SF0">
    <property type="entry name" value="DOMAIN OF UNKNOWN FUNCTION WSN DOMAIN-CONTAINING PROTEIN-RELATED"/>
    <property type="match status" value="1"/>
</dbReference>
<dbReference type="GO" id="GO:0003677">
    <property type="term" value="F:DNA binding"/>
    <property type="evidence" value="ECO:0007669"/>
    <property type="project" value="UniProtKB-KW"/>
</dbReference>
<dbReference type="SMART" id="SM00674">
    <property type="entry name" value="CENPB"/>
    <property type="match status" value="1"/>
</dbReference>
<dbReference type="Proteomes" id="UP000005237">
    <property type="component" value="Unassembled WGS sequence"/>
</dbReference>
<dbReference type="PANTHER" id="PTHR32525">
    <property type="entry name" value="PROTEIN-TYROSINE-PHOSPHATASE"/>
    <property type="match status" value="1"/>
</dbReference>
<reference evidence="3" key="2">
    <citation type="submission" date="2022-06" db="UniProtKB">
        <authorList>
            <consortium name="EnsemblMetazoa"/>
        </authorList>
    </citation>
    <scope>IDENTIFICATION</scope>
    <source>
        <strain evidence="3">DF5081</strain>
    </source>
</reference>
<reference evidence="4" key="1">
    <citation type="submission" date="2010-08" db="EMBL/GenBank/DDBJ databases">
        <authorList>
            <consortium name="Caenorhabditis japonica Sequencing Consortium"/>
            <person name="Wilson R.K."/>
        </authorList>
    </citation>
    <scope>NUCLEOTIDE SEQUENCE [LARGE SCALE GENOMIC DNA]</scope>
    <source>
        <strain evidence="4">DF5081</strain>
    </source>
</reference>
<name>A0A8R1HUJ0_CAEJA</name>
<keyword evidence="1" id="KW-0238">DNA-binding</keyword>
<dbReference type="InterPro" id="IPR007350">
    <property type="entry name" value="Transposase_Tc5_C"/>
</dbReference>
<dbReference type="AlphaFoldDB" id="A0A8R1HUJ0"/>
<protein>
    <submittedName>
        <fullName evidence="3">HTH CENPB-type domain-containing protein</fullName>
    </submittedName>
</protein>
<dbReference type="Pfam" id="PF04236">
    <property type="entry name" value="Transp_Tc5_C"/>
    <property type="match status" value="1"/>
</dbReference>
<feature type="domain" description="HTH CENPB-type" evidence="2">
    <location>
        <begin position="73"/>
        <end position="139"/>
    </location>
</feature>
<dbReference type="EnsemblMetazoa" id="CJA10116.1">
    <property type="protein sequence ID" value="CJA10116.1"/>
    <property type="gene ID" value="WBGene00129320"/>
</dbReference>
<proteinExistence type="predicted"/>